<dbReference type="AlphaFoldDB" id="A0A3N4LD25"/>
<accession>A0A3N4LD25</accession>
<keyword evidence="1" id="KW-0472">Membrane</keyword>
<name>A0A3N4LD25_9PEZI</name>
<sequence length="64" mass="7325">MKQTFFYFANTSKISSFFPFFFLIYLFISFSVYWVMKVFGAVSKWGSILCWIVGGGDQHSGSGI</sequence>
<organism evidence="2 3">
    <name type="scientific">Terfezia boudieri ATCC MYA-4762</name>
    <dbReference type="NCBI Taxonomy" id="1051890"/>
    <lineage>
        <taxon>Eukaryota</taxon>
        <taxon>Fungi</taxon>
        <taxon>Dikarya</taxon>
        <taxon>Ascomycota</taxon>
        <taxon>Pezizomycotina</taxon>
        <taxon>Pezizomycetes</taxon>
        <taxon>Pezizales</taxon>
        <taxon>Pezizaceae</taxon>
        <taxon>Terfezia</taxon>
    </lineage>
</organism>
<protein>
    <submittedName>
        <fullName evidence="2">Uncharacterized protein</fullName>
    </submittedName>
</protein>
<dbReference type="Proteomes" id="UP000267821">
    <property type="component" value="Unassembled WGS sequence"/>
</dbReference>
<evidence type="ECO:0000256" key="1">
    <source>
        <dbReference type="SAM" id="Phobius"/>
    </source>
</evidence>
<keyword evidence="1" id="KW-1133">Transmembrane helix</keyword>
<proteinExistence type="predicted"/>
<evidence type="ECO:0000313" key="3">
    <source>
        <dbReference type="Proteomes" id="UP000267821"/>
    </source>
</evidence>
<dbReference type="InParanoid" id="A0A3N4LD25"/>
<evidence type="ECO:0000313" key="2">
    <source>
        <dbReference type="EMBL" id="RPB20780.1"/>
    </source>
</evidence>
<gene>
    <name evidence="2" type="ORF">L211DRAFT_492267</name>
</gene>
<keyword evidence="1" id="KW-0812">Transmembrane</keyword>
<dbReference type="EMBL" id="ML121567">
    <property type="protein sequence ID" value="RPB20780.1"/>
    <property type="molecule type" value="Genomic_DNA"/>
</dbReference>
<keyword evidence="3" id="KW-1185">Reference proteome</keyword>
<feature type="transmembrane region" description="Helical" evidence="1">
    <location>
        <begin position="17"/>
        <end position="36"/>
    </location>
</feature>
<reference evidence="2 3" key="1">
    <citation type="journal article" date="2018" name="Nat. Ecol. Evol.">
        <title>Pezizomycetes genomes reveal the molecular basis of ectomycorrhizal truffle lifestyle.</title>
        <authorList>
            <person name="Murat C."/>
            <person name="Payen T."/>
            <person name="Noel B."/>
            <person name="Kuo A."/>
            <person name="Morin E."/>
            <person name="Chen J."/>
            <person name="Kohler A."/>
            <person name="Krizsan K."/>
            <person name="Balestrini R."/>
            <person name="Da Silva C."/>
            <person name="Montanini B."/>
            <person name="Hainaut M."/>
            <person name="Levati E."/>
            <person name="Barry K.W."/>
            <person name="Belfiori B."/>
            <person name="Cichocki N."/>
            <person name="Clum A."/>
            <person name="Dockter R.B."/>
            <person name="Fauchery L."/>
            <person name="Guy J."/>
            <person name="Iotti M."/>
            <person name="Le Tacon F."/>
            <person name="Lindquist E.A."/>
            <person name="Lipzen A."/>
            <person name="Malagnac F."/>
            <person name="Mello A."/>
            <person name="Molinier V."/>
            <person name="Miyauchi S."/>
            <person name="Poulain J."/>
            <person name="Riccioni C."/>
            <person name="Rubini A."/>
            <person name="Sitrit Y."/>
            <person name="Splivallo R."/>
            <person name="Traeger S."/>
            <person name="Wang M."/>
            <person name="Zifcakova L."/>
            <person name="Wipf D."/>
            <person name="Zambonelli A."/>
            <person name="Paolocci F."/>
            <person name="Nowrousian M."/>
            <person name="Ottonello S."/>
            <person name="Baldrian P."/>
            <person name="Spatafora J.W."/>
            <person name="Henrissat B."/>
            <person name="Nagy L.G."/>
            <person name="Aury J.M."/>
            <person name="Wincker P."/>
            <person name="Grigoriev I.V."/>
            <person name="Bonfante P."/>
            <person name="Martin F.M."/>
        </authorList>
    </citation>
    <scope>NUCLEOTIDE SEQUENCE [LARGE SCALE GENOMIC DNA]</scope>
    <source>
        <strain evidence="2 3">ATCC MYA-4762</strain>
    </source>
</reference>